<feature type="chain" id="PRO_5046374050" evidence="1">
    <location>
        <begin position="28"/>
        <end position="187"/>
    </location>
</feature>
<feature type="signal peptide" evidence="1">
    <location>
        <begin position="1"/>
        <end position="27"/>
    </location>
</feature>
<evidence type="ECO:0000313" key="2">
    <source>
        <dbReference type="EMBL" id="CAK9088946.1"/>
    </source>
</evidence>
<protein>
    <submittedName>
        <fullName evidence="2">Uncharacterized protein</fullName>
    </submittedName>
</protein>
<sequence>MVSRCMILCLMLATLDIPFILEQPASSLMQYHPHFQYLCKRFDIYRVFVWLGSYGGTSPKATLLYSNYKFCGELYLPLPDADWPAEMATRYIDGQGLPRVCGGKDLKNSQHYPRLFGAAVAQLYDKHRNEVQARIKARRHLAKTIHLACTPQTCNKNSSVSLMVADGDGVNKHIYIYICTLLFKAAA</sequence>
<evidence type="ECO:0000256" key="1">
    <source>
        <dbReference type="SAM" id="SignalP"/>
    </source>
</evidence>
<reference evidence="2 3" key="1">
    <citation type="submission" date="2024-02" db="EMBL/GenBank/DDBJ databases">
        <authorList>
            <person name="Chen Y."/>
            <person name="Shah S."/>
            <person name="Dougan E. K."/>
            <person name="Thang M."/>
            <person name="Chan C."/>
        </authorList>
    </citation>
    <scope>NUCLEOTIDE SEQUENCE [LARGE SCALE GENOMIC DNA]</scope>
</reference>
<organism evidence="2 3">
    <name type="scientific">Durusdinium trenchii</name>
    <dbReference type="NCBI Taxonomy" id="1381693"/>
    <lineage>
        <taxon>Eukaryota</taxon>
        <taxon>Sar</taxon>
        <taxon>Alveolata</taxon>
        <taxon>Dinophyceae</taxon>
        <taxon>Suessiales</taxon>
        <taxon>Symbiodiniaceae</taxon>
        <taxon>Durusdinium</taxon>
    </lineage>
</organism>
<name>A0ABP0QPP0_9DINO</name>
<proteinExistence type="predicted"/>
<dbReference type="Proteomes" id="UP001642464">
    <property type="component" value="Unassembled WGS sequence"/>
</dbReference>
<dbReference type="EMBL" id="CAXAMM010039795">
    <property type="protein sequence ID" value="CAK9088946.1"/>
    <property type="molecule type" value="Genomic_DNA"/>
</dbReference>
<gene>
    <name evidence="2" type="ORF">SCF082_LOCUS41990</name>
</gene>
<keyword evidence="1" id="KW-0732">Signal</keyword>
<accession>A0ABP0QPP0</accession>
<evidence type="ECO:0000313" key="3">
    <source>
        <dbReference type="Proteomes" id="UP001642464"/>
    </source>
</evidence>
<keyword evidence="3" id="KW-1185">Reference proteome</keyword>
<comment type="caution">
    <text evidence="2">The sequence shown here is derived from an EMBL/GenBank/DDBJ whole genome shotgun (WGS) entry which is preliminary data.</text>
</comment>